<comment type="similarity">
    <text evidence="2">Belongs to the GTP-binding SRP family.</text>
</comment>
<accession>A0ABT7VV16</accession>
<feature type="non-terminal residue" evidence="11">
    <location>
        <position position="1"/>
    </location>
</feature>
<evidence type="ECO:0000256" key="5">
    <source>
        <dbReference type="ARBA" id="ARBA00022741"/>
    </source>
</evidence>
<dbReference type="NCBIfam" id="TIGR00064">
    <property type="entry name" value="ftsY"/>
    <property type="match status" value="1"/>
</dbReference>
<dbReference type="SMART" id="SM00962">
    <property type="entry name" value="SRP54"/>
    <property type="match status" value="1"/>
</dbReference>
<evidence type="ECO:0000256" key="1">
    <source>
        <dbReference type="ARBA" id="ARBA00004413"/>
    </source>
</evidence>
<evidence type="ECO:0000256" key="9">
    <source>
        <dbReference type="ARBA" id="ARBA00023170"/>
    </source>
</evidence>
<evidence type="ECO:0000256" key="3">
    <source>
        <dbReference type="ARBA" id="ARBA00022475"/>
    </source>
</evidence>
<comment type="subcellular location">
    <subcellularLocation>
        <location evidence="1">Cell membrane</location>
        <topology evidence="1">Peripheral membrane protein</topology>
        <orientation evidence="1">Cytoplasmic side</orientation>
    </subcellularLocation>
</comment>
<dbReference type="InterPro" id="IPR027417">
    <property type="entry name" value="P-loop_NTPase"/>
</dbReference>
<dbReference type="SUPFAM" id="SSF52540">
    <property type="entry name" value="P-loop containing nucleoside triphosphate hydrolases"/>
    <property type="match status" value="1"/>
</dbReference>
<evidence type="ECO:0000259" key="10">
    <source>
        <dbReference type="PROSITE" id="PS00300"/>
    </source>
</evidence>
<evidence type="ECO:0000313" key="11">
    <source>
        <dbReference type="EMBL" id="MDM8563424.1"/>
    </source>
</evidence>
<evidence type="ECO:0000313" key="12">
    <source>
        <dbReference type="Proteomes" id="UP001171945"/>
    </source>
</evidence>
<dbReference type="CDD" id="cd17874">
    <property type="entry name" value="FtsY"/>
    <property type="match status" value="1"/>
</dbReference>
<dbReference type="Proteomes" id="UP001171945">
    <property type="component" value="Unassembled WGS sequence"/>
</dbReference>
<reference evidence="11" key="1">
    <citation type="submission" date="2023-06" db="EMBL/GenBank/DDBJ databases">
        <title>Uncultivated large filamentous bacteria from sulfidic sediments reveal new species and different genomic features in energy metabolism and defense.</title>
        <authorList>
            <person name="Fonseca A."/>
        </authorList>
    </citation>
    <scope>NUCLEOTIDE SEQUENCE</scope>
    <source>
        <strain evidence="11">HSG4</strain>
    </source>
</reference>
<dbReference type="Gene3D" id="1.20.120.140">
    <property type="entry name" value="Signal recognition particle SRP54, nucleotide-binding domain"/>
    <property type="match status" value="1"/>
</dbReference>
<dbReference type="HAMAP" id="MF_00920">
    <property type="entry name" value="FtsY"/>
    <property type="match status" value="1"/>
</dbReference>
<evidence type="ECO:0000256" key="4">
    <source>
        <dbReference type="ARBA" id="ARBA00022490"/>
    </source>
</evidence>
<keyword evidence="4" id="KW-0963">Cytoplasm</keyword>
<name>A0ABT7VV16_9GAMM</name>
<dbReference type="InterPro" id="IPR003593">
    <property type="entry name" value="AAA+_ATPase"/>
</dbReference>
<evidence type="ECO:0000256" key="6">
    <source>
        <dbReference type="ARBA" id="ARBA00022801"/>
    </source>
</evidence>
<dbReference type="EMBL" id="JAUCGM010000628">
    <property type="protein sequence ID" value="MDM8563424.1"/>
    <property type="molecule type" value="Genomic_DNA"/>
</dbReference>
<dbReference type="PROSITE" id="PS00300">
    <property type="entry name" value="SRP54"/>
    <property type="match status" value="1"/>
</dbReference>
<keyword evidence="3" id="KW-1003">Cell membrane</keyword>
<keyword evidence="7" id="KW-0342">GTP-binding</keyword>
<dbReference type="InterPro" id="IPR036225">
    <property type="entry name" value="SRP/SRP_N"/>
</dbReference>
<keyword evidence="6" id="KW-0378">Hydrolase</keyword>
<proteinExistence type="inferred from homology"/>
<dbReference type="PANTHER" id="PTHR43134">
    <property type="entry name" value="SIGNAL RECOGNITION PARTICLE RECEPTOR SUBUNIT ALPHA"/>
    <property type="match status" value="1"/>
</dbReference>
<keyword evidence="5" id="KW-0547">Nucleotide-binding</keyword>
<dbReference type="Pfam" id="PF00448">
    <property type="entry name" value="SRP54"/>
    <property type="match status" value="1"/>
</dbReference>
<dbReference type="InterPro" id="IPR000897">
    <property type="entry name" value="SRP54_GTPase_dom"/>
</dbReference>
<dbReference type="SMART" id="SM00382">
    <property type="entry name" value="AAA"/>
    <property type="match status" value="1"/>
</dbReference>
<sequence>LLLTADLGIEATNALITDLTLRVKRKQLTDSEALFQALREDMQAILQPVEHPLVLPKENTKPFVILMVGINGAGKTTTIGKLAKRFQAEGRSVMLAAGDTFRAAAIEQLKVWGERNEVSVIAQHNKADAASVIFDAFQAATARGIDVLIADTAGRLHTQTNLMEELKKVRRVINKIDPMAPHETMLVIDASIGQNALVQAKQFHQAVKVTGLTITKLDGTAKGGIIFAIAKQTGLPIRFIGVGEQVDDLRQFEATSFVEALLSR</sequence>
<evidence type="ECO:0000256" key="7">
    <source>
        <dbReference type="ARBA" id="ARBA00023134"/>
    </source>
</evidence>
<organism evidence="11 12">
    <name type="scientific">Candidatus Marithioploca araucensis</name>
    <dbReference type="NCBI Taxonomy" id="70273"/>
    <lineage>
        <taxon>Bacteria</taxon>
        <taxon>Pseudomonadati</taxon>
        <taxon>Pseudomonadota</taxon>
        <taxon>Gammaproteobacteria</taxon>
        <taxon>Thiotrichales</taxon>
        <taxon>Thiotrichaceae</taxon>
        <taxon>Candidatus Marithioploca</taxon>
    </lineage>
</organism>
<gene>
    <name evidence="11" type="primary">ftsY</name>
    <name evidence="11" type="ORF">QUF54_08735</name>
</gene>
<keyword evidence="9" id="KW-0675">Receptor</keyword>
<keyword evidence="8" id="KW-0472">Membrane</keyword>
<keyword evidence="12" id="KW-1185">Reference proteome</keyword>
<evidence type="ECO:0000256" key="8">
    <source>
        <dbReference type="ARBA" id="ARBA00023136"/>
    </source>
</evidence>
<protein>
    <submittedName>
        <fullName evidence="11">Signal recognition particle-docking protein FtsY</fullName>
    </submittedName>
</protein>
<dbReference type="InterPro" id="IPR042101">
    <property type="entry name" value="SRP54_N_sf"/>
</dbReference>
<feature type="domain" description="SRP54-type proteins GTP-binding" evidence="10">
    <location>
        <begin position="236"/>
        <end position="249"/>
    </location>
</feature>
<dbReference type="SUPFAM" id="SSF47364">
    <property type="entry name" value="Domain of the SRP/SRP receptor G-proteins"/>
    <property type="match status" value="1"/>
</dbReference>
<dbReference type="PANTHER" id="PTHR43134:SF1">
    <property type="entry name" value="SIGNAL RECOGNITION PARTICLE RECEPTOR SUBUNIT ALPHA"/>
    <property type="match status" value="1"/>
</dbReference>
<comment type="caution">
    <text evidence="11">The sequence shown here is derived from an EMBL/GenBank/DDBJ whole genome shotgun (WGS) entry which is preliminary data.</text>
</comment>
<evidence type="ECO:0000256" key="2">
    <source>
        <dbReference type="ARBA" id="ARBA00008531"/>
    </source>
</evidence>
<dbReference type="Gene3D" id="3.40.50.300">
    <property type="entry name" value="P-loop containing nucleotide triphosphate hydrolases"/>
    <property type="match status" value="1"/>
</dbReference>
<dbReference type="InterPro" id="IPR004390">
    <property type="entry name" value="SR_rcpt_FtsY"/>
</dbReference>